<reference evidence="2" key="1">
    <citation type="submission" date="2016-11" db="UniProtKB">
        <authorList>
            <consortium name="WormBaseParasite"/>
        </authorList>
    </citation>
    <scope>IDENTIFICATION</scope>
    <source>
        <strain evidence="2">KR3021</strain>
    </source>
</reference>
<dbReference type="WBParaSite" id="RSKR_0000526500.1">
    <property type="protein sequence ID" value="RSKR_0000526500.1"/>
    <property type="gene ID" value="RSKR_0000526500"/>
</dbReference>
<name>A0AC35TY24_9BILA</name>
<proteinExistence type="predicted"/>
<accession>A0AC35TY24</accession>
<protein>
    <submittedName>
        <fullName evidence="2">Beta-hexosaminidase</fullName>
    </submittedName>
</protein>
<evidence type="ECO:0000313" key="2">
    <source>
        <dbReference type="WBParaSite" id="RSKR_0000526500.1"/>
    </source>
</evidence>
<dbReference type="Proteomes" id="UP000095286">
    <property type="component" value="Unplaced"/>
</dbReference>
<sequence>MRLLIGVCLILTINVLDANYPGLPEITKGSIWPQPVEVEYKKEALPFNPSKLNLTYTNGACSLFNLAFKNYDKNFFFPIHAKGKEDRSLVLNVNIKKNCPKDREFPTDNMDESYSLTIGLDRIAHIEANEVWGALRGLESFSQVIIYNNERDTYEIRTLIVKDKPRFKIRGFLIDTSRHYLSVNLIKRQLDLMAINKYNILHWHIVDEQSFPYVSKKFPQLSNKGAYSKRHVYKASDVTSVMMHAKMRGIMVMPEFDTPGHMGSWYGQPDLLTECFDEKGKKIELPFPNLIDPSNPENFKFLFNFFSEVKSLFKSTLMHLGGDEVEFWQKYCWFNNPKIQKFMLDKGFGNETKLLENYYISQLSSTVATVDKNWKQLYWQEVFDFSKVPQNSIVHIWKGGNLSEIYDTMARVTQEGYDVILSSCWYLNYVHYGPDWRVKKRTRNTEGIALYECDPQGFNGTQSQKDRVIGGIAALWGEFIDASNLEPVSWPRGSAVAEKLWSPRQFTVDAAAQLPRLREHRCRMVERGFNAAPFDGADFCENELLIR</sequence>
<organism evidence="1 2">
    <name type="scientific">Rhabditophanes sp. KR3021</name>
    <dbReference type="NCBI Taxonomy" id="114890"/>
    <lineage>
        <taxon>Eukaryota</taxon>
        <taxon>Metazoa</taxon>
        <taxon>Ecdysozoa</taxon>
        <taxon>Nematoda</taxon>
        <taxon>Chromadorea</taxon>
        <taxon>Rhabditida</taxon>
        <taxon>Tylenchina</taxon>
        <taxon>Panagrolaimomorpha</taxon>
        <taxon>Strongyloidoidea</taxon>
        <taxon>Alloionematidae</taxon>
        <taxon>Rhabditophanes</taxon>
    </lineage>
</organism>
<evidence type="ECO:0000313" key="1">
    <source>
        <dbReference type="Proteomes" id="UP000095286"/>
    </source>
</evidence>